<feature type="compositionally biased region" description="Acidic residues" evidence="1">
    <location>
        <begin position="152"/>
        <end position="167"/>
    </location>
</feature>
<keyword evidence="2" id="KW-1133">Transmembrane helix</keyword>
<sequence>MSSKKPSTSLSGSVGSTPAKGTAPVQNFYTLSLGESASDSKITGRKPKRGSLEAPESPTGRFHKKAKSISDLTAGLAGPANVSAATASRSKDPNRCTKKGKIFVKEGHRANHARGCPDPRCEHQFPLAREAPLNDGGPFVRGQSLDDPYMISDDDERQSAQDEDAPSSEERPTSDNAGSGEDSTPINPNSSSPPEVSQMHRILRKKLKKGLTENDEKGWIYVIYDTQRPHLCKIGKSVDSDKRASQIQRACKTSPEVFNSINVNYYTRAEGLVHAYFSDKRKRIECTKCAKGHCEWFDISPEAAMAGVRKWATFMNQQNPYHIKSRELKSFWSLWLNSPHILNAQDIDADGFRARWDKILEPSSVDYYRVWFNRGRELVLHSFWPVFATLAWTLVFVIVQHPAAFLLMATSVVGACFSMSNDKHYLGFATAKLK</sequence>
<accession>A0A9P4W6H3</accession>
<evidence type="ECO:0000313" key="4">
    <source>
        <dbReference type="EMBL" id="KAF2998942.1"/>
    </source>
</evidence>
<dbReference type="EMBL" id="SWKU01000018">
    <property type="protein sequence ID" value="KAF2998942.1"/>
    <property type="molecule type" value="Genomic_DNA"/>
</dbReference>
<dbReference type="PANTHER" id="PTHR28094">
    <property type="entry name" value="MEIOTICALLY UP-REGULATED GENE 113 PROTEIN"/>
    <property type="match status" value="1"/>
</dbReference>
<feature type="region of interest" description="Disordered" evidence="1">
    <location>
        <begin position="1"/>
        <end position="199"/>
    </location>
</feature>
<keyword evidence="2" id="KW-0812">Transmembrane</keyword>
<evidence type="ECO:0000313" key="5">
    <source>
        <dbReference type="Proteomes" id="UP000801428"/>
    </source>
</evidence>
<dbReference type="InterPro" id="IPR018306">
    <property type="entry name" value="Phage_T5_Orf172_DNA-bd"/>
</dbReference>
<keyword evidence="5" id="KW-1185">Reference proteome</keyword>
<comment type="caution">
    <text evidence="4">The sequence shown here is derived from an EMBL/GenBank/DDBJ whole genome shotgun (WGS) entry which is preliminary data.</text>
</comment>
<dbReference type="PANTHER" id="PTHR28094:SF2">
    <property type="entry name" value="BACTERIOPHAGE T5 ORF172 DNA-BINDING DOMAIN-CONTAINING PROTEIN"/>
    <property type="match status" value="1"/>
</dbReference>
<feature type="compositionally biased region" description="Basic and acidic residues" evidence="1">
    <location>
        <begin position="103"/>
        <end position="123"/>
    </location>
</feature>
<gene>
    <name evidence="4" type="ORF">E8E13_006588</name>
</gene>
<dbReference type="OrthoDB" id="3511049at2759"/>
<feature type="compositionally biased region" description="Low complexity" evidence="1">
    <location>
        <begin position="183"/>
        <end position="194"/>
    </location>
</feature>
<protein>
    <recommendedName>
        <fullName evidence="3">Bacteriophage T5 Orf172 DNA-binding domain-containing protein</fullName>
    </recommendedName>
</protein>
<evidence type="ECO:0000259" key="3">
    <source>
        <dbReference type="SMART" id="SM00974"/>
    </source>
</evidence>
<proteinExistence type="predicted"/>
<organism evidence="4 5">
    <name type="scientific">Curvularia kusanoi</name>
    <name type="common">Cochliobolus kusanoi</name>
    <dbReference type="NCBI Taxonomy" id="90978"/>
    <lineage>
        <taxon>Eukaryota</taxon>
        <taxon>Fungi</taxon>
        <taxon>Dikarya</taxon>
        <taxon>Ascomycota</taxon>
        <taxon>Pezizomycotina</taxon>
        <taxon>Dothideomycetes</taxon>
        <taxon>Pleosporomycetidae</taxon>
        <taxon>Pleosporales</taxon>
        <taxon>Pleosporineae</taxon>
        <taxon>Pleosporaceae</taxon>
        <taxon>Curvularia</taxon>
    </lineage>
</organism>
<reference evidence="4" key="1">
    <citation type="submission" date="2019-04" db="EMBL/GenBank/DDBJ databases">
        <title>Sequencing of skin fungus with MAO and IRED activity.</title>
        <authorList>
            <person name="Marsaioli A.J."/>
            <person name="Bonatto J.M.C."/>
            <person name="Reis Junior O."/>
        </authorList>
    </citation>
    <scope>NUCLEOTIDE SEQUENCE</scope>
    <source>
        <strain evidence="4">30M1</strain>
    </source>
</reference>
<dbReference type="Proteomes" id="UP000801428">
    <property type="component" value="Unassembled WGS sequence"/>
</dbReference>
<dbReference type="Pfam" id="PF10544">
    <property type="entry name" value="T5orf172"/>
    <property type="match status" value="1"/>
</dbReference>
<feature type="compositionally biased region" description="Low complexity" evidence="1">
    <location>
        <begin position="1"/>
        <end position="13"/>
    </location>
</feature>
<dbReference type="SMART" id="SM00974">
    <property type="entry name" value="T5orf172"/>
    <property type="match status" value="1"/>
</dbReference>
<name>A0A9P4W6H3_CURKU</name>
<evidence type="ECO:0000256" key="2">
    <source>
        <dbReference type="SAM" id="Phobius"/>
    </source>
</evidence>
<evidence type="ECO:0000256" key="1">
    <source>
        <dbReference type="SAM" id="MobiDB-lite"/>
    </source>
</evidence>
<keyword evidence="2" id="KW-0472">Membrane</keyword>
<dbReference type="InterPro" id="IPR053006">
    <property type="entry name" value="Meiosis_regulatory"/>
</dbReference>
<feature type="domain" description="Bacteriophage T5 Orf172 DNA-binding" evidence="3">
    <location>
        <begin position="226"/>
        <end position="311"/>
    </location>
</feature>
<feature type="transmembrane region" description="Helical" evidence="2">
    <location>
        <begin position="378"/>
        <end position="397"/>
    </location>
</feature>
<feature type="compositionally biased region" description="Polar residues" evidence="1">
    <location>
        <begin position="24"/>
        <end position="41"/>
    </location>
</feature>
<dbReference type="AlphaFoldDB" id="A0A9P4W6H3"/>